<protein>
    <submittedName>
        <fullName evidence="2">ABC-type Fe3+ transport system, substrate-binding protein</fullName>
    </submittedName>
</protein>
<evidence type="ECO:0000313" key="2">
    <source>
        <dbReference type="EMBL" id="SKA15252.1"/>
    </source>
</evidence>
<evidence type="ECO:0000256" key="1">
    <source>
        <dbReference type="ARBA" id="ARBA00022729"/>
    </source>
</evidence>
<proteinExistence type="predicted"/>
<sequence>MLPLTTAPDSYDTRFGDLDLFAGFPCPLKVPMETELARLLADQQQQGIALQTTLDACDQLSLVDQADSIEQLNDLPDLIFSGGLNGFLSQPFRQRFLDTGLFHRWENTPVHPRLASLGLTDPTGFFKVIAINLYVLAVDKSRIGDLPLPKRWADLLDPCYGGTTAICAHGGSFNESALLSLHALFGDDGLRALGRTIGYGLHPSQFVKHLGLAKADTPAIAMLPLFFAKTAKNQDDLTIIWPEEGALATPLFMLVKESEHQRLQPLIDFFAGTKVANICSGAMFPALHPEAQQAIPDDAPLSWPGWPFLLEHDLAVLRQATQQIFVEAWKAEHQGKQIP</sequence>
<dbReference type="Proteomes" id="UP000190102">
    <property type="component" value="Unassembled WGS sequence"/>
</dbReference>
<dbReference type="Gene3D" id="3.40.190.10">
    <property type="entry name" value="Periplasmic binding protein-like II"/>
    <property type="match status" value="2"/>
</dbReference>
<dbReference type="RefSeq" id="WP_078791112.1">
    <property type="nucleotide sequence ID" value="NZ_FUWR01000020.1"/>
</dbReference>
<organism evidence="2 3">
    <name type="scientific">Trichlorobacter thiogenes</name>
    <dbReference type="NCBI Taxonomy" id="115783"/>
    <lineage>
        <taxon>Bacteria</taxon>
        <taxon>Pseudomonadati</taxon>
        <taxon>Thermodesulfobacteriota</taxon>
        <taxon>Desulfuromonadia</taxon>
        <taxon>Geobacterales</taxon>
        <taxon>Geobacteraceae</taxon>
        <taxon>Trichlorobacter</taxon>
    </lineage>
</organism>
<dbReference type="OrthoDB" id="9766989at2"/>
<keyword evidence="1" id="KW-0732">Signal</keyword>
<dbReference type="EMBL" id="FUWR01000020">
    <property type="protein sequence ID" value="SKA15252.1"/>
    <property type="molecule type" value="Genomic_DNA"/>
</dbReference>
<reference evidence="3" key="1">
    <citation type="submission" date="2017-02" db="EMBL/GenBank/DDBJ databases">
        <authorList>
            <person name="Varghese N."/>
            <person name="Submissions S."/>
        </authorList>
    </citation>
    <scope>NUCLEOTIDE SEQUENCE [LARGE SCALE GENOMIC DNA]</scope>
    <source>
        <strain evidence="3">ATCC BAA-34</strain>
    </source>
</reference>
<dbReference type="SUPFAM" id="SSF53850">
    <property type="entry name" value="Periplasmic binding protein-like II"/>
    <property type="match status" value="1"/>
</dbReference>
<dbReference type="PANTHER" id="PTHR30006">
    <property type="entry name" value="THIAMINE-BINDING PERIPLASMIC PROTEIN-RELATED"/>
    <property type="match status" value="1"/>
</dbReference>
<evidence type="ECO:0000313" key="3">
    <source>
        <dbReference type="Proteomes" id="UP000190102"/>
    </source>
</evidence>
<dbReference type="Pfam" id="PF13343">
    <property type="entry name" value="SBP_bac_6"/>
    <property type="match status" value="1"/>
</dbReference>
<dbReference type="PANTHER" id="PTHR30006:SF2">
    <property type="entry name" value="ABC TRANSPORTER SUBSTRATE-BINDING PROTEIN"/>
    <property type="match status" value="1"/>
</dbReference>
<gene>
    <name evidence="2" type="ORF">SAMN02745119_02892</name>
</gene>
<name>A0A1T4RGX7_9BACT</name>
<keyword evidence="3" id="KW-1185">Reference proteome</keyword>
<accession>A0A1T4RGX7</accession>
<dbReference type="STRING" id="115783.SAMN02745119_02892"/>
<dbReference type="AlphaFoldDB" id="A0A1T4RGX7"/>